<feature type="region of interest" description="Disordered" evidence="1">
    <location>
        <begin position="135"/>
        <end position="161"/>
    </location>
</feature>
<evidence type="ECO:0000313" key="3">
    <source>
        <dbReference type="Proteomes" id="UP000198582"/>
    </source>
</evidence>
<organism evidence="2 3">
    <name type="scientific">Amycolatopsis saalfeldensis</name>
    <dbReference type="NCBI Taxonomy" id="394193"/>
    <lineage>
        <taxon>Bacteria</taxon>
        <taxon>Bacillati</taxon>
        <taxon>Actinomycetota</taxon>
        <taxon>Actinomycetes</taxon>
        <taxon>Pseudonocardiales</taxon>
        <taxon>Pseudonocardiaceae</taxon>
        <taxon>Amycolatopsis</taxon>
    </lineage>
</organism>
<proteinExistence type="predicted"/>
<dbReference type="EMBL" id="FOEF01000003">
    <property type="protein sequence ID" value="SEP06148.1"/>
    <property type="molecule type" value="Genomic_DNA"/>
</dbReference>
<dbReference type="AlphaFoldDB" id="A0A1H8UU99"/>
<keyword evidence="3" id="KW-1185">Reference proteome</keyword>
<dbReference type="Proteomes" id="UP000198582">
    <property type="component" value="Unassembled WGS sequence"/>
</dbReference>
<dbReference type="RefSeq" id="WP_091615732.1">
    <property type="nucleotide sequence ID" value="NZ_FOEF01000003.1"/>
</dbReference>
<accession>A0A1H8UU99</accession>
<dbReference type="Gene3D" id="3.30.750.24">
    <property type="entry name" value="STAS domain"/>
    <property type="match status" value="1"/>
</dbReference>
<dbReference type="STRING" id="394193.SAMN04489732_103440"/>
<protein>
    <recommendedName>
        <fullName evidence="4">Anti-anti-sigma factor</fullName>
    </recommendedName>
</protein>
<evidence type="ECO:0008006" key="4">
    <source>
        <dbReference type="Google" id="ProtNLM"/>
    </source>
</evidence>
<reference evidence="2 3" key="1">
    <citation type="submission" date="2016-10" db="EMBL/GenBank/DDBJ databases">
        <authorList>
            <person name="de Groot N.N."/>
        </authorList>
    </citation>
    <scope>NUCLEOTIDE SEQUENCE [LARGE SCALE GENOMIC DNA]</scope>
    <source>
        <strain evidence="2 3">DSM 44993</strain>
    </source>
</reference>
<evidence type="ECO:0000313" key="2">
    <source>
        <dbReference type="EMBL" id="SEP06148.1"/>
    </source>
</evidence>
<name>A0A1H8UU99_9PSEU</name>
<dbReference type="InterPro" id="IPR036513">
    <property type="entry name" value="STAS_dom_sf"/>
</dbReference>
<sequence>MTVHPKAAPPGPGRAARVATRIGAGTVTVSVSGRLDQAGDAAVAEHLAEARRLCWGLLTVDLTGCEGLGEAALTAVREAGENAAAEGFRLSVAAGGPGIRAALDALSVRHTPAPATAGTPGVAVRVCVSRDCERRGDTAHPRHSYPFAEPGRPGQRLPSAV</sequence>
<gene>
    <name evidence="2" type="ORF">SAMN04489732_103440</name>
</gene>
<evidence type="ECO:0000256" key="1">
    <source>
        <dbReference type="SAM" id="MobiDB-lite"/>
    </source>
</evidence>